<dbReference type="CDD" id="cd00570">
    <property type="entry name" value="GST_N_family"/>
    <property type="match status" value="1"/>
</dbReference>
<dbReference type="InterPro" id="IPR050983">
    <property type="entry name" value="GST_Omega/HSP26"/>
</dbReference>
<dbReference type="SUPFAM" id="SSF47616">
    <property type="entry name" value="GST C-terminal domain-like"/>
    <property type="match status" value="1"/>
</dbReference>
<comment type="caution">
    <text evidence="2">The sequence shown here is derived from an EMBL/GenBank/DDBJ whole genome shotgun (WGS) entry which is preliminary data.</text>
</comment>
<dbReference type="SUPFAM" id="SSF52833">
    <property type="entry name" value="Thioredoxin-like"/>
    <property type="match status" value="1"/>
</dbReference>
<sequence length="298" mass="34003">MQSTVASSKRSSLPCFHKLRSSRKPAVLLQASSAMSRFLAGFNKMDQQSTTFFADTAPSWLHLEDMVRAKMSEFGVNFWEDPSKIAPTNATSLIRTFGQPESSIRVKLYRDHSAWCPYCHKVWLQLEEKKIPYTIEKINMRCYGDKPKSFMSKVPGGMLPVIELDGRVVTESNVIMSLLEEKFPEHRPLMPPKGTRERLRAEALMKLERQFFSDWLGWLCNGWDDAGNRRKFESTLTLVSKEMEAVGGGPYFMGQDISLVDITFTPMLERAAASLAYYKGYYMRGQGRWPAIDSPLLL</sequence>
<dbReference type="Gene3D" id="3.40.30.10">
    <property type="entry name" value="Glutaredoxin"/>
    <property type="match status" value="1"/>
</dbReference>
<dbReference type="STRING" id="1157962.A0A250X297"/>
<dbReference type="Proteomes" id="UP000232323">
    <property type="component" value="Unassembled WGS sequence"/>
</dbReference>
<gene>
    <name evidence="2" type="ORF">CEUSTIGMA_g4621.t1</name>
</gene>
<dbReference type="SFLD" id="SFLDG00358">
    <property type="entry name" value="Main_(cytGST)"/>
    <property type="match status" value="1"/>
</dbReference>
<dbReference type="PANTHER" id="PTHR43968">
    <property type="match status" value="1"/>
</dbReference>
<reference evidence="2 3" key="1">
    <citation type="submission" date="2017-08" db="EMBL/GenBank/DDBJ databases">
        <title>Acidophilic green algal genome provides insights into adaptation to an acidic environment.</title>
        <authorList>
            <person name="Hirooka S."/>
            <person name="Hirose Y."/>
            <person name="Kanesaki Y."/>
            <person name="Higuchi S."/>
            <person name="Fujiwara T."/>
            <person name="Onuma R."/>
            <person name="Era A."/>
            <person name="Ohbayashi R."/>
            <person name="Uzuka A."/>
            <person name="Nozaki H."/>
            <person name="Yoshikawa H."/>
            <person name="Miyagishima S.Y."/>
        </authorList>
    </citation>
    <scope>NUCLEOTIDE SEQUENCE [LARGE SCALE GENOMIC DNA]</scope>
    <source>
        <strain evidence="2 3">NIES-2499</strain>
    </source>
</reference>
<protein>
    <recommendedName>
        <fullName evidence="1">GST N-terminal domain-containing protein</fullName>
    </recommendedName>
</protein>
<feature type="domain" description="GST N-terminal" evidence="1">
    <location>
        <begin position="106"/>
        <end position="187"/>
    </location>
</feature>
<organism evidence="2 3">
    <name type="scientific">Chlamydomonas eustigma</name>
    <dbReference type="NCBI Taxonomy" id="1157962"/>
    <lineage>
        <taxon>Eukaryota</taxon>
        <taxon>Viridiplantae</taxon>
        <taxon>Chlorophyta</taxon>
        <taxon>core chlorophytes</taxon>
        <taxon>Chlorophyceae</taxon>
        <taxon>CS clade</taxon>
        <taxon>Chlamydomonadales</taxon>
        <taxon>Chlamydomonadaceae</taxon>
        <taxon>Chlamydomonas</taxon>
    </lineage>
</organism>
<dbReference type="PROSITE" id="PS51354">
    <property type="entry name" value="GLUTAREDOXIN_2"/>
    <property type="match status" value="1"/>
</dbReference>
<evidence type="ECO:0000259" key="1">
    <source>
        <dbReference type="PROSITE" id="PS50404"/>
    </source>
</evidence>
<dbReference type="SFLD" id="SFLDS00019">
    <property type="entry name" value="Glutathione_Transferase_(cytos"/>
    <property type="match status" value="1"/>
</dbReference>
<accession>A0A250X297</accession>
<dbReference type="OrthoDB" id="4951845at2759"/>
<evidence type="ECO:0000313" key="3">
    <source>
        <dbReference type="Proteomes" id="UP000232323"/>
    </source>
</evidence>
<dbReference type="InterPro" id="IPR036282">
    <property type="entry name" value="Glutathione-S-Trfase_C_sf"/>
</dbReference>
<dbReference type="InterPro" id="IPR036249">
    <property type="entry name" value="Thioredoxin-like_sf"/>
</dbReference>
<proteinExistence type="predicted"/>
<dbReference type="AlphaFoldDB" id="A0A250X297"/>
<evidence type="ECO:0000313" key="2">
    <source>
        <dbReference type="EMBL" id="GAX77176.1"/>
    </source>
</evidence>
<dbReference type="PROSITE" id="PS50404">
    <property type="entry name" value="GST_NTER"/>
    <property type="match status" value="1"/>
</dbReference>
<keyword evidence="3" id="KW-1185">Reference proteome</keyword>
<name>A0A250X297_9CHLO</name>
<dbReference type="Gene3D" id="1.20.1050.10">
    <property type="match status" value="1"/>
</dbReference>
<dbReference type="InterPro" id="IPR004045">
    <property type="entry name" value="Glutathione_S-Trfase_N"/>
</dbReference>
<dbReference type="Pfam" id="PF13409">
    <property type="entry name" value="GST_N_2"/>
    <property type="match status" value="1"/>
</dbReference>
<dbReference type="EMBL" id="BEGY01000022">
    <property type="protein sequence ID" value="GAX77176.1"/>
    <property type="molecule type" value="Genomic_DNA"/>
</dbReference>
<dbReference type="GO" id="GO:0005737">
    <property type="term" value="C:cytoplasm"/>
    <property type="evidence" value="ECO:0007669"/>
    <property type="project" value="TreeGrafter"/>
</dbReference>
<dbReference type="PANTHER" id="PTHR43968:SF14">
    <property type="entry name" value="GLUTATHIONE S-TRANSFERASE"/>
    <property type="match status" value="1"/>
</dbReference>
<dbReference type="InterPro" id="IPR040079">
    <property type="entry name" value="Glutathione_S-Trfase"/>
</dbReference>